<name>A0AAV4HJS7_9GAST</name>
<protein>
    <recommendedName>
        <fullName evidence="4">Shugoshin C-terminal domain-containing protein</fullName>
    </recommendedName>
</protein>
<evidence type="ECO:0008006" key="4">
    <source>
        <dbReference type="Google" id="ProtNLM"/>
    </source>
</evidence>
<feature type="compositionally biased region" description="Basic and acidic residues" evidence="1">
    <location>
        <begin position="254"/>
        <end position="267"/>
    </location>
</feature>
<evidence type="ECO:0000313" key="2">
    <source>
        <dbReference type="EMBL" id="GFR97879.1"/>
    </source>
</evidence>
<dbReference type="EMBL" id="BMAT01012718">
    <property type="protein sequence ID" value="GFR97879.1"/>
    <property type="molecule type" value="Genomic_DNA"/>
</dbReference>
<comment type="caution">
    <text evidence="2">The sequence shown here is derived from an EMBL/GenBank/DDBJ whole genome shotgun (WGS) entry which is preliminary data.</text>
</comment>
<keyword evidence="3" id="KW-1185">Reference proteome</keyword>
<dbReference type="AlphaFoldDB" id="A0AAV4HJS7"/>
<feature type="region of interest" description="Disordered" evidence="1">
    <location>
        <begin position="80"/>
        <end position="122"/>
    </location>
</feature>
<dbReference type="Proteomes" id="UP000762676">
    <property type="component" value="Unassembled WGS sequence"/>
</dbReference>
<gene>
    <name evidence="2" type="ORF">ElyMa_006335900</name>
</gene>
<evidence type="ECO:0000313" key="3">
    <source>
        <dbReference type="Proteomes" id="UP000762676"/>
    </source>
</evidence>
<organism evidence="2 3">
    <name type="scientific">Elysia marginata</name>
    <dbReference type="NCBI Taxonomy" id="1093978"/>
    <lineage>
        <taxon>Eukaryota</taxon>
        <taxon>Metazoa</taxon>
        <taxon>Spiralia</taxon>
        <taxon>Lophotrochozoa</taxon>
        <taxon>Mollusca</taxon>
        <taxon>Gastropoda</taxon>
        <taxon>Heterobranchia</taxon>
        <taxon>Euthyneura</taxon>
        <taxon>Panpulmonata</taxon>
        <taxon>Sacoglossa</taxon>
        <taxon>Placobranchoidea</taxon>
        <taxon>Plakobranchidae</taxon>
        <taxon>Elysia</taxon>
    </lineage>
</organism>
<reference evidence="2 3" key="1">
    <citation type="journal article" date="2021" name="Elife">
        <title>Chloroplast acquisition without the gene transfer in kleptoplastic sea slugs, Plakobranchus ocellatus.</title>
        <authorList>
            <person name="Maeda T."/>
            <person name="Takahashi S."/>
            <person name="Yoshida T."/>
            <person name="Shimamura S."/>
            <person name="Takaki Y."/>
            <person name="Nagai Y."/>
            <person name="Toyoda A."/>
            <person name="Suzuki Y."/>
            <person name="Arimoto A."/>
            <person name="Ishii H."/>
            <person name="Satoh N."/>
            <person name="Nishiyama T."/>
            <person name="Hasebe M."/>
            <person name="Maruyama T."/>
            <person name="Minagawa J."/>
            <person name="Obokata J."/>
            <person name="Shigenobu S."/>
        </authorList>
    </citation>
    <scope>NUCLEOTIDE SEQUENCE [LARGE SCALE GENOMIC DNA]</scope>
</reference>
<feature type="region of interest" description="Disordered" evidence="1">
    <location>
        <begin position="379"/>
        <end position="430"/>
    </location>
</feature>
<feature type="compositionally biased region" description="Basic residues" evidence="1">
    <location>
        <begin position="416"/>
        <end position="426"/>
    </location>
</feature>
<sequence length="497" mass="57406">MTAYQRDVQLPRGSSPRFYHKKKDLESSMLQYSERMRVISAARVSLGDGLEALERLDSRGTENELGWSNRNGAFMDRRTIQKQDQTQNKTRHLRDDSLPQIGPTISKPRRQRPSSFDEKELQHNISIVQTRRRPYSFDERELKRNEAANAELRLRHRREAFTEPARPIVIPTSNSSEDSPTTQNEGEVRISFVNASDLYELVDINRQIKGNQRPGSRDDSIKLLNVPDAVRFVQNFEAKKEGSGLRGESLSLQRKPDPKSGKNQLEKNRFASTSLEFNTHRASKTEHKNTKKGNKIYTEVETVTPLSIFLQQAASDYASQNALSVRPKRAKRMSLRKPGLLDIPETEDSTLKPVCHDKIETTRTIRRPSRTSLEAIKEVREDKRDESSSLEIVKTTQRSRQKDVIRVEEPLPNKISPRKSKSKQKIKTPQPDLDIDKLLMTSIYPTVPWDPDQGSSPTPTRHFALPEKNSHKEKAHRKMKKLFFLRDRPDQHYRRDT</sequence>
<feature type="region of interest" description="Disordered" evidence="1">
    <location>
        <begin position="243"/>
        <end position="267"/>
    </location>
</feature>
<accession>A0AAV4HJS7</accession>
<feature type="region of interest" description="Disordered" evidence="1">
    <location>
        <begin position="448"/>
        <end position="476"/>
    </location>
</feature>
<feature type="compositionally biased region" description="Basic and acidic residues" evidence="1">
    <location>
        <begin position="400"/>
        <end position="411"/>
    </location>
</feature>
<evidence type="ECO:0000256" key="1">
    <source>
        <dbReference type="SAM" id="MobiDB-lite"/>
    </source>
</evidence>
<proteinExistence type="predicted"/>